<dbReference type="Pfam" id="PF01520">
    <property type="entry name" value="Amidase_3"/>
    <property type="match status" value="1"/>
</dbReference>
<dbReference type="SMART" id="SM00646">
    <property type="entry name" value="Ami_3"/>
    <property type="match status" value="1"/>
</dbReference>
<keyword evidence="1" id="KW-0378">Hydrolase</keyword>
<dbReference type="EMBL" id="NJBO01000003">
    <property type="protein sequence ID" value="TKJ43621.1"/>
    <property type="molecule type" value="Genomic_DNA"/>
</dbReference>
<evidence type="ECO:0000256" key="1">
    <source>
        <dbReference type="ARBA" id="ARBA00022801"/>
    </source>
</evidence>
<dbReference type="Gene3D" id="3.40.630.40">
    <property type="entry name" value="Zn-dependent exopeptidases"/>
    <property type="match status" value="1"/>
</dbReference>
<dbReference type="GO" id="GO:0009253">
    <property type="term" value="P:peptidoglycan catabolic process"/>
    <property type="evidence" value="ECO:0007669"/>
    <property type="project" value="InterPro"/>
</dbReference>
<dbReference type="AlphaFoldDB" id="A0A532V8V3"/>
<protein>
    <recommendedName>
        <fullName evidence="2">MurNAc-LAA domain-containing protein</fullName>
    </recommendedName>
</protein>
<gene>
    <name evidence="3" type="ORF">CEE36_02765</name>
</gene>
<evidence type="ECO:0000259" key="2">
    <source>
        <dbReference type="SMART" id="SM00646"/>
    </source>
</evidence>
<name>A0A532V8V3_UNCT6</name>
<dbReference type="InterPro" id="IPR002508">
    <property type="entry name" value="MurNAc-LAA_cat"/>
</dbReference>
<accession>A0A532V8V3</accession>
<dbReference type="CDD" id="cd02696">
    <property type="entry name" value="MurNAc-LAA"/>
    <property type="match status" value="1"/>
</dbReference>
<reference evidence="3 4" key="1">
    <citation type="submission" date="2017-06" db="EMBL/GenBank/DDBJ databases">
        <title>Novel microbial phyla capable of carbon fixation and sulfur reduction in deep-sea sediments.</title>
        <authorList>
            <person name="Huang J."/>
            <person name="Baker B."/>
            <person name="Wang Y."/>
        </authorList>
    </citation>
    <scope>NUCLEOTIDE SEQUENCE [LARGE SCALE GENOMIC DNA]</scope>
    <source>
        <strain evidence="3">B3_TA06</strain>
    </source>
</reference>
<dbReference type="GO" id="GO:0030288">
    <property type="term" value="C:outer membrane-bounded periplasmic space"/>
    <property type="evidence" value="ECO:0007669"/>
    <property type="project" value="TreeGrafter"/>
</dbReference>
<dbReference type="SUPFAM" id="SSF53187">
    <property type="entry name" value="Zn-dependent exopeptidases"/>
    <property type="match status" value="1"/>
</dbReference>
<dbReference type="Proteomes" id="UP000317778">
    <property type="component" value="Unassembled WGS sequence"/>
</dbReference>
<evidence type="ECO:0000313" key="4">
    <source>
        <dbReference type="Proteomes" id="UP000317778"/>
    </source>
</evidence>
<sequence>MRRVLVLSLLVLFVLEAGTVTFAGKTMNTVTYDGRESVTLAEFAAKTGSRHAWVAAKKKGVLVYAGHTYVFTASNRTVVIDNQAGIHLPEPIGWDGVNLYIPVEMLDRIFSISPSQLKPSEDIKIEKIILSGSDPTTIRILASGGIACEVIERSATSVTLKVGASSNVNEISPTGLVSSVTLKNQNNKTTIDLKFSKEVTIASKGIPNGVQVTFTSKAVVTQPVAKRKLVIVIDPGHGGKDPGAIGRKGTKEKVLTLDTSLRLKKLLQAQGHTVYMTRTTDKYVPLADRTKFANQKKADLFISIHFNANNSSSPSGFETYFLGMHRLEYAKNVALRENASLKYDIGEKAYNPDAVLNDIIAALLTNRFQRESEELAGYIQDASAAKTGFANRGLNQAGFYVLKGCSMPAVLVEGGFLTNATEEAKIRQSSYRQRIAEGIAKGVSDCVNP</sequence>
<feature type="domain" description="MurNAc-LAA" evidence="2">
    <location>
        <begin position="290"/>
        <end position="444"/>
    </location>
</feature>
<organism evidence="3 4">
    <name type="scientific">candidate division TA06 bacterium B3_TA06</name>
    <dbReference type="NCBI Taxonomy" id="2012487"/>
    <lineage>
        <taxon>Bacteria</taxon>
        <taxon>Bacteria division TA06</taxon>
    </lineage>
</organism>
<dbReference type="InterPro" id="IPR050695">
    <property type="entry name" value="N-acetylmuramoyl_amidase_3"/>
</dbReference>
<comment type="caution">
    <text evidence="3">The sequence shown here is derived from an EMBL/GenBank/DDBJ whole genome shotgun (WGS) entry which is preliminary data.</text>
</comment>
<proteinExistence type="predicted"/>
<dbReference type="PANTHER" id="PTHR30404:SF0">
    <property type="entry name" value="N-ACETYLMURAMOYL-L-ALANINE AMIDASE AMIC"/>
    <property type="match status" value="1"/>
</dbReference>
<evidence type="ECO:0000313" key="3">
    <source>
        <dbReference type="EMBL" id="TKJ43621.1"/>
    </source>
</evidence>
<dbReference type="PANTHER" id="PTHR30404">
    <property type="entry name" value="N-ACETYLMURAMOYL-L-ALANINE AMIDASE"/>
    <property type="match status" value="1"/>
</dbReference>
<dbReference type="GO" id="GO:0008745">
    <property type="term" value="F:N-acetylmuramoyl-L-alanine amidase activity"/>
    <property type="evidence" value="ECO:0007669"/>
    <property type="project" value="InterPro"/>
</dbReference>
<dbReference type="FunFam" id="3.40.630.40:FF:000005">
    <property type="entry name" value="N-acetylmuramoyl-L-alanine amidase (AmiA)"/>
    <property type="match status" value="1"/>
</dbReference>